<keyword evidence="3" id="KW-1003">Cell membrane</keyword>
<dbReference type="GO" id="GO:0009401">
    <property type="term" value="P:phosphoenolpyruvate-dependent sugar phosphotransferase system"/>
    <property type="evidence" value="ECO:0007669"/>
    <property type="project" value="UniProtKB-KW"/>
</dbReference>
<feature type="transmembrane region" description="Helical" evidence="9">
    <location>
        <begin position="109"/>
        <end position="127"/>
    </location>
</feature>
<protein>
    <submittedName>
        <fullName evidence="11">PTS fructose transporter subunit IIABC</fullName>
    </submittedName>
</protein>
<evidence type="ECO:0000313" key="12">
    <source>
        <dbReference type="Proteomes" id="UP000284731"/>
    </source>
</evidence>
<accession>A0A412PH28</accession>
<organism evidence="11 12">
    <name type="scientific">Solobacterium moorei</name>
    <dbReference type="NCBI Taxonomy" id="102148"/>
    <lineage>
        <taxon>Bacteria</taxon>
        <taxon>Bacillati</taxon>
        <taxon>Bacillota</taxon>
        <taxon>Erysipelotrichia</taxon>
        <taxon>Erysipelotrichales</taxon>
        <taxon>Erysipelotrichaceae</taxon>
        <taxon>Solobacterium</taxon>
    </lineage>
</organism>
<dbReference type="InterPro" id="IPR013014">
    <property type="entry name" value="PTS_EIIC_2"/>
</dbReference>
<dbReference type="InterPro" id="IPR050864">
    <property type="entry name" value="Bacterial_PTS_Sugar_Transport"/>
</dbReference>
<feature type="transmembrane region" description="Helical" evidence="9">
    <location>
        <begin position="147"/>
        <end position="166"/>
    </location>
</feature>
<dbReference type="InterPro" id="IPR003352">
    <property type="entry name" value="PTS_EIIC"/>
</dbReference>
<reference evidence="11 12" key="1">
    <citation type="submission" date="2018-08" db="EMBL/GenBank/DDBJ databases">
        <title>A genome reference for cultivated species of the human gut microbiota.</title>
        <authorList>
            <person name="Zou Y."/>
            <person name="Xue W."/>
            <person name="Luo G."/>
        </authorList>
    </citation>
    <scope>NUCLEOTIDE SEQUENCE [LARGE SCALE GENOMIC DNA]</scope>
    <source>
        <strain evidence="11 12">AF18-46</strain>
    </source>
</reference>
<evidence type="ECO:0000256" key="1">
    <source>
        <dbReference type="ARBA" id="ARBA00004429"/>
    </source>
</evidence>
<evidence type="ECO:0000256" key="7">
    <source>
        <dbReference type="ARBA" id="ARBA00022989"/>
    </source>
</evidence>
<feature type="transmembrane region" description="Helical" evidence="9">
    <location>
        <begin position="62"/>
        <end position="85"/>
    </location>
</feature>
<keyword evidence="8 9" id="KW-0472">Membrane</keyword>
<dbReference type="GO" id="GO:0090563">
    <property type="term" value="F:protein-phosphocysteine-sugar phosphotransferase activity"/>
    <property type="evidence" value="ECO:0007669"/>
    <property type="project" value="TreeGrafter"/>
</dbReference>
<feature type="transmembrane region" description="Helical" evidence="9">
    <location>
        <begin position="21"/>
        <end position="42"/>
    </location>
</feature>
<dbReference type="AlphaFoldDB" id="A0A412PH28"/>
<dbReference type="InterPro" id="IPR006327">
    <property type="entry name" value="PTS_IIC_fruc"/>
</dbReference>
<dbReference type="PANTHER" id="PTHR30505:SF0">
    <property type="entry name" value="FRUCTOSE-LIKE PTS SYSTEM EIIBC COMPONENT-RELATED"/>
    <property type="match status" value="1"/>
</dbReference>
<name>A0A412PH28_9FIRM</name>
<feature type="transmembrane region" description="Helical" evidence="9">
    <location>
        <begin position="325"/>
        <end position="344"/>
    </location>
</feature>
<dbReference type="PROSITE" id="PS51104">
    <property type="entry name" value="PTS_EIIC_TYPE_2"/>
    <property type="match status" value="1"/>
</dbReference>
<dbReference type="Proteomes" id="UP000284731">
    <property type="component" value="Unassembled WGS sequence"/>
</dbReference>
<keyword evidence="6 9" id="KW-0812">Transmembrane</keyword>
<evidence type="ECO:0000256" key="9">
    <source>
        <dbReference type="SAM" id="Phobius"/>
    </source>
</evidence>
<feature type="domain" description="PTS EIIC type-2" evidence="10">
    <location>
        <begin position="15"/>
        <end position="345"/>
    </location>
</feature>
<feature type="transmembrane region" description="Helical" evidence="9">
    <location>
        <begin position="286"/>
        <end position="319"/>
    </location>
</feature>
<dbReference type="GO" id="GO:0005351">
    <property type="term" value="F:carbohydrate:proton symporter activity"/>
    <property type="evidence" value="ECO:0007669"/>
    <property type="project" value="InterPro"/>
</dbReference>
<feature type="transmembrane region" description="Helical" evidence="9">
    <location>
        <begin position="178"/>
        <end position="200"/>
    </location>
</feature>
<dbReference type="GO" id="GO:0005886">
    <property type="term" value="C:plasma membrane"/>
    <property type="evidence" value="ECO:0007669"/>
    <property type="project" value="UniProtKB-SubCell"/>
</dbReference>
<sequence length="359" mass="37843">MSEMNNKLKETGRSIFKAFNTGISYFLPVIIAGGMLFSFTLFTGHIENGAIIPSNQFWQNVYSLGMAGFSMMVPVICGYIAYAIAGKPALAPGLIMGYVANNPIGKDQLSTGFIGALLLGFIVGYFVKWMKTWKVIDSLKPMMPTFFIPLLTTFAVGIFYIYVLTGPINAFVQVIVDVMNGLSGTNAILLGLGIGLLAAADFGGPCSKAATAFTLALMAEGIYGPNGVFRMCCAIPPLGMGLASFILRKHYTKADRSVGISAFLLSSGGITEGAWPFAGKDFKHTWIACAIGTAIAGALGMVHGVSSVVAFGGIVAITGVIEGQVWYVVDMLIGALIIVAILAVTKKPLTAEELAEGNK</sequence>
<dbReference type="RefSeq" id="WP_118764008.1">
    <property type="nucleotide sequence ID" value="NZ_CABJCF010000001.1"/>
</dbReference>
<dbReference type="EMBL" id="QRWX01000001">
    <property type="protein sequence ID" value="RGT57477.1"/>
    <property type="molecule type" value="Genomic_DNA"/>
</dbReference>
<feature type="transmembrane region" description="Helical" evidence="9">
    <location>
        <begin position="227"/>
        <end position="247"/>
    </location>
</feature>
<evidence type="ECO:0000256" key="8">
    <source>
        <dbReference type="ARBA" id="ARBA00023136"/>
    </source>
</evidence>
<evidence type="ECO:0000256" key="2">
    <source>
        <dbReference type="ARBA" id="ARBA00022448"/>
    </source>
</evidence>
<dbReference type="NCBIfam" id="TIGR01427">
    <property type="entry name" value="PTS_IIC_fructo"/>
    <property type="match status" value="1"/>
</dbReference>
<keyword evidence="2" id="KW-0813">Transport</keyword>
<dbReference type="Pfam" id="PF02378">
    <property type="entry name" value="PTS_EIIC"/>
    <property type="match status" value="1"/>
</dbReference>
<dbReference type="PANTHER" id="PTHR30505">
    <property type="entry name" value="FRUCTOSE-LIKE PERMEASE"/>
    <property type="match status" value="1"/>
</dbReference>
<gene>
    <name evidence="11" type="ORF">DWX20_00035</name>
</gene>
<evidence type="ECO:0000256" key="5">
    <source>
        <dbReference type="ARBA" id="ARBA00022683"/>
    </source>
</evidence>
<evidence type="ECO:0000256" key="4">
    <source>
        <dbReference type="ARBA" id="ARBA00022597"/>
    </source>
</evidence>
<evidence type="ECO:0000256" key="3">
    <source>
        <dbReference type="ARBA" id="ARBA00022475"/>
    </source>
</evidence>
<dbReference type="GO" id="GO:0008982">
    <property type="term" value="F:protein-N(PI)-phosphohistidine-sugar phosphotransferase activity"/>
    <property type="evidence" value="ECO:0007669"/>
    <property type="project" value="InterPro"/>
</dbReference>
<comment type="caution">
    <text evidence="11">The sequence shown here is derived from an EMBL/GenBank/DDBJ whole genome shotgun (WGS) entry which is preliminary data.</text>
</comment>
<evidence type="ECO:0000259" key="10">
    <source>
        <dbReference type="PROSITE" id="PS51104"/>
    </source>
</evidence>
<proteinExistence type="predicted"/>
<evidence type="ECO:0000313" key="11">
    <source>
        <dbReference type="EMBL" id="RGT57477.1"/>
    </source>
</evidence>
<keyword evidence="7 9" id="KW-1133">Transmembrane helix</keyword>
<evidence type="ECO:0000256" key="6">
    <source>
        <dbReference type="ARBA" id="ARBA00022692"/>
    </source>
</evidence>
<comment type="subcellular location">
    <subcellularLocation>
        <location evidence="1">Cell inner membrane</location>
        <topology evidence="1">Multi-pass membrane protein</topology>
    </subcellularLocation>
</comment>
<keyword evidence="4" id="KW-0762">Sugar transport</keyword>
<keyword evidence="5" id="KW-0598">Phosphotransferase system</keyword>